<name>A0ABM1SFR7_LIMPO</name>
<feature type="region of interest" description="Disordered" evidence="1">
    <location>
        <begin position="1"/>
        <end position="36"/>
    </location>
</feature>
<evidence type="ECO:0000313" key="3">
    <source>
        <dbReference type="RefSeq" id="XP_022242472.1"/>
    </source>
</evidence>
<reference evidence="3" key="1">
    <citation type="submission" date="2025-08" db="UniProtKB">
        <authorList>
            <consortium name="RefSeq"/>
        </authorList>
    </citation>
    <scope>IDENTIFICATION</scope>
    <source>
        <tissue evidence="3">Muscle</tissue>
    </source>
</reference>
<dbReference type="Proteomes" id="UP000694941">
    <property type="component" value="Unplaced"/>
</dbReference>
<evidence type="ECO:0000256" key="1">
    <source>
        <dbReference type="SAM" id="MobiDB-lite"/>
    </source>
</evidence>
<evidence type="ECO:0000313" key="2">
    <source>
        <dbReference type="Proteomes" id="UP000694941"/>
    </source>
</evidence>
<feature type="region of interest" description="Disordered" evidence="1">
    <location>
        <begin position="164"/>
        <end position="189"/>
    </location>
</feature>
<sequence length="334" mass="38775">MMYFGKRSEEETRPDHHMMYFGKRSEEEEKRPDHKATHFEKKTVNKVNDRLRSWPGDLVGNNYETGDHNMIYFGKRTQIYDNQENPVSSLLNLYGYTTSPISKKYGLNYYGATNPVLSFSYSQDPLFHEMNQPSLFPGNVAGEAKQESDETVMIPLVIKSVPGEKTEESKSSMTNHFERRSLKNEETKGTHSIKNYDSEMLSSKQKKSSIYSSRFSFKNKIKPKLNSKNSQKSMGHNRVKRSISASDEPVSDVAEDFAPYSGYEIIADNQDEIPVSKRWSFENPDLFSFHSVETLEPVITEQFQNRYPSSQYYFREDRDTNRKDGERNAFLHFG</sequence>
<keyword evidence="2" id="KW-1185">Reference proteome</keyword>
<dbReference type="GeneID" id="111085921"/>
<protein>
    <submittedName>
        <fullName evidence="3">Uncharacterized protein LOC111085921</fullName>
    </submittedName>
</protein>
<proteinExistence type="predicted"/>
<feature type="region of interest" description="Disordered" evidence="1">
    <location>
        <begin position="225"/>
        <end position="247"/>
    </location>
</feature>
<accession>A0ABM1SFR7</accession>
<organism evidence="2 3">
    <name type="scientific">Limulus polyphemus</name>
    <name type="common">Atlantic horseshoe crab</name>
    <dbReference type="NCBI Taxonomy" id="6850"/>
    <lineage>
        <taxon>Eukaryota</taxon>
        <taxon>Metazoa</taxon>
        <taxon>Ecdysozoa</taxon>
        <taxon>Arthropoda</taxon>
        <taxon>Chelicerata</taxon>
        <taxon>Merostomata</taxon>
        <taxon>Xiphosura</taxon>
        <taxon>Limulidae</taxon>
        <taxon>Limulus</taxon>
    </lineage>
</organism>
<dbReference type="RefSeq" id="XP_022242472.1">
    <property type="nucleotide sequence ID" value="XM_022386764.1"/>
</dbReference>
<gene>
    <name evidence="3" type="primary">LOC111085921</name>
</gene>